<sequence length="342" mass="39467">MRKWEKFTAPLQAVGHNLVKEFYANAWEPDKAKRKPYTYTTMVQGTDISFSPRDIKMVLKLKSNPFSNAPSYHERKANKDYRLEEVQECLCLEGREWVLHKDGRPHYLRRNDLEPMAKGWYDFVCRSILPTTNCSELTIERAILIHSIIIGENINVEEIIADQFYKFIYKTDLSSSLPFPSIIATLCLDVKVTTLKDDTLINQKLPIGGEALIRCNTPKPINQVANMFDQFRSATDRQYYTTTKFRTLHTGKLGLLEKLDERPSSRILRQPSKLEPVPEKSDNVRSYGELTRSVIIANPTDPELALDNHRSYFPGGPFFPAPIVGSWDAGRRPPCRYRKPRR</sequence>
<reference evidence="2 3" key="1">
    <citation type="journal article" date="2023" name="Plants (Basel)">
        <title>Bridging the Gap: Combining Genomics and Transcriptomics Approaches to Understand Stylosanthes scabra, an Orphan Legume from the Brazilian Caatinga.</title>
        <authorList>
            <person name="Ferreira-Neto J.R.C."/>
            <person name="da Silva M.D."/>
            <person name="Binneck E."/>
            <person name="de Melo N.F."/>
            <person name="da Silva R.H."/>
            <person name="de Melo A.L.T.M."/>
            <person name="Pandolfi V."/>
            <person name="Bustamante F.O."/>
            <person name="Brasileiro-Vidal A.C."/>
            <person name="Benko-Iseppon A.M."/>
        </authorList>
    </citation>
    <scope>NUCLEOTIDE SEQUENCE [LARGE SCALE GENOMIC DNA]</scope>
    <source>
        <tissue evidence="2">Leaves</tissue>
    </source>
</reference>
<keyword evidence="3" id="KW-1185">Reference proteome</keyword>
<feature type="domain" description="Putative plant transposon protein" evidence="1">
    <location>
        <begin position="2"/>
        <end position="192"/>
    </location>
</feature>
<dbReference type="Pfam" id="PF20167">
    <property type="entry name" value="Transposase_32"/>
    <property type="match status" value="1"/>
</dbReference>
<evidence type="ECO:0000259" key="1">
    <source>
        <dbReference type="Pfam" id="PF20167"/>
    </source>
</evidence>
<evidence type="ECO:0000313" key="3">
    <source>
        <dbReference type="Proteomes" id="UP001341840"/>
    </source>
</evidence>
<dbReference type="EMBL" id="JASCZI010273462">
    <property type="protein sequence ID" value="MED6224877.1"/>
    <property type="molecule type" value="Genomic_DNA"/>
</dbReference>
<dbReference type="InterPro" id="IPR046796">
    <property type="entry name" value="Transposase_32_dom"/>
</dbReference>
<organism evidence="2 3">
    <name type="scientific">Stylosanthes scabra</name>
    <dbReference type="NCBI Taxonomy" id="79078"/>
    <lineage>
        <taxon>Eukaryota</taxon>
        <taxon>Viridiplantae</taxon>
        <taxon>Streptophyta</taxon>
        <taxon>Embryophyta</taxon>
        <taxon>Tracheophyta</taxon>
        <taxon>Spermatophyta</taxon>
        <taxon>Magnoliopsida</taxon>
        <taxon>eudicotyledons</taxon>
        <taxon>Gunneridae</taxon>
        <taxon>Pentapetalae</taxon>
        <taxon>rosids</taxon>
        <taxon>fabids</taxon>
        <taxon>Fabales</taxon>
        <taxon>Fabaceae</taxon>
        <taxon>Papilionoideae</taxon>
        <taxon>50 kb inversion clade</taxon>
        <taxon>dalbergioids sensu lato</taxon>
        <taxon>Dalbergieae</taxon>
        <taxon>Pterocarpus clade</taxon>
        <taxon>Stylosanthes</taxon>
    </lineage>
</organism>
<evidence type="ECO:0000313" key="2">
    <source>
        <dbReference type="EMBL" id="MED6224877.1"/>
    </source>
</evidence>
<name>A0ABU6ZSA8_9FABA</name>
<proteinExistence type="predicted"/>
<protein>
    <recommendedName>
        <fullName evidence="1">Putative plant transposon protein domain-containing protein</fullName>
    </recommendedName>
</protein>
<accession>A0ABU6ZSA8</accession>
<comment type="caution">
    <text evidence="2">The sequence shown here is derived from an EMBL/GenBank/DDBJ whole genome shotgun (WGS) entry which is preliminary data.</text>
</comment>
<gene>
    <name evidence="2" type="ORF">PIB30_088399</name>
</gene>
<dbReference type="Proteomes" id="UP001341840">
    <property type="component" value="Unassembled WGS sequence"/>
</dbReference>